<dbReference type="AlphaFoldDB" id="C0NT61"/>
<organism evidence="1 2">
    <name type="scientific">Ajellomyces capsulatus (strain G186AR / H82 / ATCC MYA-2454 / RMSCC 2432)</name>
    <name type="common">Darling's disease fungus</name>
    <name type="synonym">Histoplasma capsulatum</name>
    <dbReference type="NCBI Taxonomy" id="447093"/>
    <lineage>
        <taxon>Eukaryota</taxon>
        <taxon>Fungi</taxon>
        <taxon>Dikarya</taxon>
        <taxon>Ascomycota</taxon>
        <taxon>Pezizomycotina</taxon>
        <taxon>Eurotiomycetes</taxon>
        <taxon>Eurotiomycetidae</taxon>
        <taxon>Onygenales</taxon>
        <taxon>Ajellomycetaceae</taxon>
        <taxon>Histoplasma</taxon>
    </lineage>
</organism>
<gene>
    <name evidence="1" type="ORF">HCBG_06341</name>
</gene>
<accession>C0NT61</accession>
<keyword evidence="2" id="KW-1185">Reference proteome</keyword>
<proteinExistence type="predicted"/>
<reference evidence="1" key="1">
    <citation type="submission" date="2009-02" db="EMBL/GenBank/DDBJ databases">
        <title>The Genome Sequence of Ajellomyces capsulatus strain G186AR.</title>
        <authorList>
            <consortium name="The Broad Institute Genome Sequencing Platform"/>
            <person name="Champion M."/>
            <person name="Cuomo C."/>
            <person name="Ma L.-J."/>
            <person name="Henn M.R."/>
            <person name="Sil A."/>
            <person name="Goldman B."/>
            <person name="Young S.K."/>
            <person name="Kodira C.D."/>
            <person name="Zeng Q."/>
            <person name="Koehrsen M."/>
            <person name="Alvarado L."/>
            <person name="Berlin A."/>
            <person name="Borenstein D."/>
            <person name="Chen Z."/>
            <person name="Engels R."/>
            <person name="Freedman E."/>
            <person name="Gellesch M."/>
            <person name="Goldberg J."/>
            <person name="Griggs A."/>
            <person name="Gujja S."/>
            <person name="Heiman D."/>
            <person name="Hepburn T."/>
            <person name="Howarth C."/>
            <person name="Jen D."/>
            <person name="Larson L."/>
            <person name="Lewis B."/>
            <person name="Mehta T."/>
            <person name="Park D."/>
            <person name="Pearson M."/>
            <person name="Roberts A."/>
            <person name="Saif S."/>
            <person name="Shea T."/>
            <person name="Shenoy N."/>
            <person name="Sisk P."/>
            <person name="Stolte C."/>
            <person name="Sykes S."/>
            <person name="Walk T."/>
            <person name="White J."/>
            <person name="Yandava C."/>
            <person name="Klein B."/>
            <person name="McEwen J.G."/>
            <person name="Puccia R."/>
            <person name="Goldman G.H."/>
            <person name="Felipe M.S."/>
            <person name="Nino-Vega G."/>
            <person name="San-Blas G."/>
            <person name="Taylor J."/>
            <person name="Mendoza L."/>
            <person name="Galagan J."/>
            <person name="Nusbaum C."/>
            <person name="Birren B."/>
        </authorList>
    </citation>
    <scope>NUCLEOTIDE SEQUENCE</scope>
    <source>
        <strain evidence="1">G186AR</strain>
    </source>
</reference>
<evidence type="ECO:0000313" key="2">
    <source>
        <dbReference type="Proteomes" id="UP000001631"/>
    </source>
</evidence>
<evidence type="ECO:0000313" key="1">
    <source>
        <dbReference type="EMBL" id="EEH05222.1"/>
    </source>
</evidence>
<protein>
    <submittedName>
        <fullName evidence="1">Uncharacterized protein</fullName>
    </submittedName>
</protein>
<dbReference type="RefSeq" id="XP_045285703.1">
    <property type="nucleotide sequence ID" value="XM_045433390.1"/>
</dbReference>
<sequence>MDRLLGLSGLAREGWETEGGAEGQGGCSVPKEDGLSGKSYRIFRVLPRLECSESHRDFFGKTQNPILAYACKLQASGGGRRHLVENLELASLPKLGKVRRSTRLESEGWRMKAMNSRHLGRSSESLAPAAIIRRSSPHL</sequence>
<dbReference type="InParanoid" id="C0NT61"/>
<name>C0NT61_AJECG</name>
<dbReference type="GeneID" id="69039357"/>
<dbReference type="Proteomes" id="UP000001631">
    <property type="component" value="Unassembled WGS sequence"/>
</dbReference>
<dbReference type="HOGENOM" id="CLU_1844538_0_0_1"/>
<dbReference type="EMBL" id="GG663371">
    <property type="protein sequence ID" value="EEH05222.1"/>
    <property type="molecule type" value="Genomic_DNA"/>
</dbReference>